<feature type="signal peptide" evidence="1">
    <location>
        <begin position="1"/>
        <end position="29"/>
    </location>
</feature>
<dbReference type="PANTHER" id="PTHR30383:SF24">
    <property type="entry name" value="THIOESTERASE 1_PROTEASE 1_LYSOPHOSPHOLIPASE L1"/>
    <property type="match status" value="1"/>
</dbReference>
<dbReference type="InterPro" id="IPR013830">
    <property type="entry name" value="SGNH_hydro"/>
</dbReference>
<protein>
    <submittedName>
        <fullName evidence="3">Acyl-CoA thioesterase-1</fullName>
    </submittedName>
</protein>
<organism evidence="3 4">
    <name type="scientific">Aliiroseovarius sediminilitoris</name>
    <dbReference type="NCBI Taxonomy" id="1173584"/>
    <lineage>
        <taxon>Bacteria</taxon>
        <taxon>Pseudomonadati</taxon>
        <taxon>Pseudomonadota</taxon>
        <taxon>Alphaproteobacteria</taxon>
        <taxon>Rhodobacterales</taxon>
        <taxon>Paracoccaceae</taxon>
        <taxon>Aliiroseovarius</taxon>
    </lineage>
</organism>
<dbReference type="PROSITE" id="PS01098">
    <property type="entry name" value="LIPASE_GDSL_SER"/>
    <property type="match status" value="1"/>
</dbReference>
<evidence type="ECO:0000313" key="3">
    <source>
        <dbReference type="EMBL" id="SEW01826.1"/>
    </source>
</evidence>
<dbReference type="SUPFAM" id="SSF52266">
    <property type="entry name" value="SGNH hydrolase"/>
    <property type="match status" value="1"/>
</dbReference>
<dbReference type="Gene3D" id="3.40.50.1110">
    <property type="entry name" value="SGNH hydrolase"/>
    <property type="match status" value="1"/>
</dbReference>
<dbReference type="GO" id="GO:0004622">
    <property type="term" value="F:phosphatidylcholine lysophospholipase activity"/>
    <property type="evidence" value="ECO:0007669"/>
    <property type="project" value="TreeGrafter"/>
</dbReference>
<dbReference type="OrthoDB" id="9786188at2"/>
<evidence type="ECO:0000259" key="2">
    <source>
        <dbReference type="Pfam" id="PF13472"/>
    </source>
</evidence>
<evidence type="ECO:0000313" key="4">
    <source>
        <dbReference type="Proteomes" id="UP000199650"/>
    </source>
</evidence>
<dbReference type="EMBL" id="FOJB01000001">
    <property type="protein sequence ID" value="SEW01826.1"/>
    <property type="molecule type" value="Genomic_DNA"/>
</dbReference>
<reference evidence="3 4" key="1">
    <citation type="submission" date="2016-10" db="EMBL/GenBank/DDBJ databases">
        <authorList>
            <person name="de Groot N.N."/>
        </authorList>
    </citation>
    <scope>NUCLEOTIDE SEQUENCE [LARGE SCALE GENOMIC DNA]</scope>
    <source>
        <strain evidence="3 4">DSM 29439</strain>
    </source>
</reference>
<dbReference type="STRING" id="1173584.SAMN05444851_0898"/>
<proteinExistence type="predicted"/>
<feature type="domain" description="SGNH hydrolase-type esterase" evidence="2">
    <location>
        <begin position="36"/>
        <end position="201"/>
    </location>
</feature>
<gene>
    <name evidence="3" type="ORF">SAMN05444851_0898</name>
</gene>
<dbReference type="InterPro" id="IPR036514">
    <property type="entry name" value="SGNH_hydro_sf"/>
</dbReference>
<name>A0A1I0NKQ2_9RHOB</name>
<dbReference type="InterPro" id="IPR008265">
    <property type="entry name" value="Lipase_GDSL_AS"/>
</dbReference>
<dbReference type="GO" id="GO:0006629">
    <property type="term" value="P:lipid metabolic process"/>
    <property type="evidence" value="ECO:0007669"/>
    <property type="project" value="InterPro"/>
</dbReference>
<dbReference type="RefSeq" id="WP_091428649.1">
    <property type="nucleotide sequence ID" value="NZ_FOJB01000001.1"/>
</dbReference>
<sequence>MVISRGYGVLTRFLKCLAAIVLLSGTARASDVTILAFGDSLTAGYGLPQQDGFVPQLEAWLNDRGADATIINGGVSGDTTAGGAARLGWVLTDDIDVVLVALGANDMLRGTDPQTTYANLDAILSELSARDLPCLLIGMPGPANFGAEYKTEFEQVFKRLAQEHDIPLYPSFLAGLTDAAGSANGALQYLQEDGLHPTAQGVSLIVDALGPVVLDILP</sequence>
<dbReference type="AlphaFoldDB" id="A0A1I0NKQ2"/>
<dbReference type="PANTHER" id="PTHR30383">
    <property type="entry name" value="THIOESTERASE 1/PROTEASE 1/LYSOPHOSPHOLIPASE L1"/>
    <property type="match status" value="1"/>
</dbReference>
<accession>A0A1I0NKQ2</accession>
<dbReference type="Pfam" id="PF13472">
    <property type="entry name" value="Lipase_GDSL_2"/>
    <property type="match status" value="1"/>
</dbReference>
<keyword evidence="1" id="KW-0732">Signal</keyword>
<dbReference type="CDD" id="cd01822">
    <property type="entry name" value="Lysophospholipase_L1_like"/>
    <property type="match status" value="1"/>
</dbReference>
<feature type="chain" id="PRO_5011577403" evidence="1">
    <location>
        <begin position="30"/>
        <end position="218"/>
    </location>
</feature>
<keyword evidence="4" id="KW-1185">Reference proteome</keyword>
<dbReference type="Proteomes" id="UP000199650">
    <property type="component" value="Unassembled WGS sequence"/>
</dbReference>
<evidence type="ECO:0000256" key="1">
    <source>
        <dbReference type="SAM" id="SignalP"/>
    </source>
</evidence>
<dbReference type="InterPro" id="IPR051532">
    <property type="entry name" value="Ester_Hydrolysis_Enzymes"/>
</dbReference>